<organism evidence="1 2">
    <name type="scientific">Paenibacillus albilobatus</name>
    <dbReference type="NCBI Taxonomy" id="2716884"/>
    <lineage>
        <taxon>Bacteria</taxon>
        <taxon>Bacillati</taxon>
        <taxon>Bacillota</taxon>
        <taxon>Bacilli</taxon>
        <taxon>Bacillales</taxon>
        <taxon>Paenibacillaceae</taxon>
        <taxon>Paenibacillus</taxon>
    </lineage>
</organism>
<evidence type="ECO:0000313" key="1">
    <source>
        <dbReference type="EMBL" id="GIO33713.1"/>
    </source>
</evidence>
<dbReference type="InterPro" id="IPR025855">
    <property type="entry name" value="Replic_Relax"/>
</dbReference>
<dbReference type="EMBL" id="BORQ01000007">
    <property type="protein sequence ID" value="GIO33713.1"/>
    <property type="molecule type" value="Genomic_DNA"/>
</dbReference>
<dbReference type="RefSeq" id="WP_212958590.1">
    <property type="nucleotide sequence ID" value="NZ_BORQ01000007.1"/>
</dbReference>
<sequence>MNARDKAIVADLERFRCLSRDDIADLHFAHTKHPITHTNMVLKRLRRDGLVKCSTDRRKYVYFPAEHTIKPDSQKINHFLAIADFYKQLRRIEEPRTFQVEPKLGGKGLPEPDAFVIWKGAPWYVEIQRTHYTERVMAEKLNRYEKYFLSGVWEKEAWQPANKKVFPYLWIVGAGRYKVEGRPYRTYQSTVDEMVKRIRT</sequence>
<keyword evidence="2" id="KW-1185">Reference proteome</keyword>
<gene>
    <name evidence="1" type="ORF">J2TS6_48540</name>
</gene>
<dbReference type="Pfam" id="PF13814">
    <property type="entry name" value="Replic_Relax"/>
    <property type="match status" value="1"/>
</dbReference>
<name>A0A919XLP2_9BACL</name>
<dbReference type="AlphaFoldDB" id="A0A919XLP2"/>
<protein>
    <recommendedName>
        <fullName evidence="3">Replication-relaxation</fullName>
    </recommendedName>
</protein>
<reference evidence="1" key="1">
    <citation type="submission" date="2021-03" db="EMBL/GenBank/DDBJ databases">
        <title>Antimicrobial resistance genes in bacteria isolated from Japanese honey, and their potential for conferring macrolide and lincosamide resistance in the American foulbrood pathogen Paenibacillus larvae.</title>
        <authorList>
            <person name="Okamoto M."/>
            <person name="Kumagai M."/>
            <person name="Kanamori H."/>
            <person name="Takamatsu D."/>
        </authorList>
    </citation>
    <scope>NUCLEOTIDE SEQUENCE</scope>
    <source>
        <strain evidence="1">J2TS6</strain>
    </source>
</reference>
<comment type="caution">
    <text evidence="1">The sequence shown here is derived from an EMBL/GenBank/DDBJ whole genome shotgun (WGS) entry which is preliminary data.</text>
</comment>
<evidence type="ECO:0008006" key="3">
    <source>
        <dbReference type="Google" id="ProtNLM"/>
    </source>
</evidence>
<accession>A0A919XLP2</accession>
<evidence type="ECO:0000313" key="2">
    <source>
        <dbReference type="Proteomes" id="UP000679779"/>
    </source>
</evidence>
<dbReference type="Proteomes" id="UP000679779">
    <property type="component" value="Unassembled WGS sequence"/>
</dbReference>
<proteinExistence type="predicted"/>